<dbReference type="EMBL" id="JAUSUD010000030">
    <property type="protein sequence ID" value="MDQ0233090.1"/>
    <property type="molecule type" value="Genomic_DNA"/>
</dbReference>
<evidence type="ECO:0008006" key="3">
    <source>
        <dbReference type="Google" id="ProtNLM"/>
    </source>
</evidence>
<accession>A0ABT9ZPD0</accession>
<name>A0ABT9ZPD0_9BACI</name>
<sequence>MTIDEYLKLQEQEFHEFGRNIEKLILVAADSFDTLKNFYEPMGATVNPYKDNESYIVEKNNGECHLFIKGSNLQYRKRFIDFLNVKYNVPKDTVPSSLNVDHVFNKERAKDYFIRMILLDEKSNQAWGRAYEKSMTRIDKYKDSAKKAMILLDYSVFLKILELPSFKKGNIKGKDDIQRIANEARQELEKLFGADIIPLDVVETFYRAEVNQLKYGYWNVPFYIKAKHFNLTVLKQPYKGRFQFIMQEIKSIFESVLKNQFVVDFKESLSELDTHKYLIISSLAINRGNVIVKEIGDVSNHLLSNIDEAIELDWEIKVRNKLVQTMIIRVYKEGYNDIDTIRYEFQLDSPS</sequence>
<reference evidence="1 2" key="1">
    <citation type="submission" date="2023-07" db="EMBL/GenBank/DDBJ databases">
        <title>Genomic Encyclopedia of Type Strains, Phase IV (KMG-IV): sequencing the most valuable type-strain genomes for metagenomic binning, comparative biology and taxonomic classification.</title>
        <authorList>
            <person name="Goeker M."/>
        </authorList>
    </citation>
    <scope>NUCLEOTIDE SEQUENCE [LARGE SCALE GENOMIC DNA]</scope>
    <source>
        <strain evidence="1 2">DSM 29005</strain>
    </source>
</reference>
<organism evidence="1 2">
    <name type="scientific">Metabacillus malikii</name>
    <dbReference type="NCBI Taxonomy" id="1504265"/>
    <lineage>
        <taxon>Bacteria</taxon>
        <taxon>Bacillati</taxon>
        <taxon>Bacillota</taxon>
        <taxon>Bacilli</taxon>
        <taxon>Bacillales</taxon>
        <taxon>Bacillaceae</taxon>
        <taxon>Metabacillus</taxon>
    </lineage>
</organism>
<proteinExistence type="predicted"/>
<gene>
    <name evidence="1" type="ORF">J2S19_004431</name>
</gene>
<evidence type="ECO:0000313" key="2">
    <source>
        <dbReference type="Proteomes" id="UP001234495"/>
    </source>
</evidence>
<protein>
    <recommendedName>
        <fullName evidence="3">Restriction endonuclease</fullName>
    </recommendedName>
</protein>
<evidence type="ECO:0000313" key="1">
    <source>
        <dbReference type="EMBL" id="MDQ0233090.1"/>
    </source>
</evidence>
<dbReference type="RefSeq" id="WP_307345914.1">
    <property type="nucleotide sequence ID" value="NZ_JAUSUD010000030.1"/>
</dbReference>
<dbReference type="Proteomes" id="UP001234495">
    <property type="component" value="Unassembled WGS sequence"/>
</dbReference>
<comment type="caution">
    <text evidence="1">The sequence shown here is derived from an EMBL/GenBank/DDBJ whole genome shotgun (WGS) entry which is preliminary data.</text>
</comment>
<keyword evidence="2" id="KW-1185">Reference proteome</keyword>